<name>A0A6G9Q5Q2_LENHI</name>
<dbReference type="InterPro" id="IPR001901">
    <property type="entry name" value="Translocase_SecE/Sec61-g"/>
</dbReference>
<dbReference type="SMR" id="A0A6G9Q5Q2"/>
<evidence type="ECO:0000256" key="3">
    <source>
        <dbReference type="ARBA" id="ARBA00022475"/>
    </source>
</evidence>
<evidence type="ECO:0000313" key="11">
    <source>
        <dbReference type="Proteomes" id="UP000465035"/>
    </source>
</evidence>
<evidence type="ECO:0000256" key="5">
    <source>
        <dbReference type="ARBA" id="ARBA00022927"/>
    </source>
</evidence>
<dbReference type="Pfam" id="PF00584">
    <property type="entry name" value="SecE"/>
    <property type="match status" value="1"/>
</dbReference>
<accession>A0A6G9Q5Q2</accession>
<dbReference type="AlphaFoldDB" id="A0A6G9Q5Q2"/>
<evidence type="ECO:0000313" key="10">
    <source>
        <dbReference type="EMBL" id="QHB52404.1"/>
    </source>
</evidence>
<keyword evidence="2 9" id="KW-0813">Transport</keyword>
<evidence type="ECO:0000256" key="4">
    <source>
        <dbReference type="ARBA" id="ARBA00022692"/>
    </source>
</evidence>
<protein>
    <recommendedName>
        <fullName evidence="9">Protein translocase subunit SecE</fullName>
    </recommendedName>
</protein>
<organism evidence="10 11">
    <name type="scientific">Lentilactobacillus hilgardii</name>
    <name type="common">Lactobacillus hilgardii</name>
    <dbReference type="NCBI Taxonomy" id="1588"/>
    <lineage>
        <taxon>Bacteria</taxon>
        <taxon>Bacillati</taxon>
        <taxon>Bacillota</taxon>
        <taxon>Bacilli</taxon>
        <taxon>Lactobacillales</taxon>
        <taxon>Lactobacillaceae</taxon>
        <taxon>Lentilactobacillus</taxon>
    </lineage>
</organism>
<dbReference type="GO" id="GO:0006605">
    <property type="term" value="P:protein targeting"/>
    <property type="evidence" value="ECO:0007669"/>
    <property type="project" value="UniProtKB-UniRule"/>
</dbReference>
<dbReference type="GO" id="GO:0065002">
    <property type="term" value="P:intracellular protein transmembrane transport"/>
    <property type="evidence" value="ECO:0007669"/>
    <property type="project" value="UniProtKB-UniRule"/>
</dbReference>
<reference evidence="10 11" key="1">
    <citation type="submission" date="2019-12" db="EMBL/GenBank/DDBJ databases">
        <title>Lactobacillus hilgardii FLUB.</title>
        <authorList>
            <person name="Gustaw K."/>
        </authorList>
    </citation>
    <scope>NUCLEOTIDE SEQUENCE [LARGE SCALE GENOMIC DNA]</scope>
    <source>
        <strain evidence="10 11">FLUB</strain>
    </source>
</reference>
<dbReference type="PANTHER" id="PTHR33910:SF1">
    <property type="entry name" value="PROTEIN TRANSLOCASE SUBUNIT SECE"/>
    <property type="match status" value="1"/>
</dbReference>
<keyword evidence="5 9" id="KW-0653">Protein transport</keyword>
<dbReference type="HAMAP" id="MF_00422">
    <property type="entry name" value="SecE"/>
    <property type="match status" value="1"/>
</dbReference>
<sequence>MRLWNFCKNVVKEMKVVTWPNVKQTRTDTTTVIGTSIIMAIFLGLVDLIVQWGLSFLA</sequence>
<evidence type="ECO:0000256" key="1">
    <source>
        <dbReference type="ARBA" id="ARBA00004370"/>
    </source>
</evidence>
<evidence type="ECO:0000256" key="9">
    <source>
        <dbReference type="HAMAP-Rule" id="MF_00422"/>
    </source>
</evidence>
<feature type="transmembrane region" description="Helical" evidence="9">
    <location>
        <begin position="32"/>
        <end position="54"/>
    </location>
</feature>
<evidence type="ECO:0000256" key="2">
    <source>
        <dbReference type="ARBA" id="ARBA00022448"/>
    </source>
</evidence>
<gene>
    <name evidence="9 10" type="primary">secE</name>
    <name evidence="10" type="ORF">GQR93_09460</name>
</gene>
<dbReference type="Gene3D" id="1.20.5.1030">
    <property type="entry name" value="Preprotein translocase secy subunit"/>
    <property type="match status" value="1"/>
</dbReference>
<keyword evidence="4 9" id="KW-0812">Transmembrane</keyword>
<dbReference type="GO" id="GO:0005886">
    <property type="term" value="C:plasma membrane"/>
    <property type="evidence" value="ECO:0007669"/>
    <property type="project" value="UniProtKB-SubCell"/>
</dbReference>
<dbReference type="Proteomes" id="UP000465035">
    <property type="component" value="Chromosome"/>
</dbReference>
<evidence type="ECO:0000256" key="6">
    <source>
        <dbReference type="ARBA" id="ARBA00022989"/>
    </source>
</evidence>
<dbReference type="GO" id="GO:0008320">
    <property type="term" value="F:protein transmembrane transporter activity"/>
    <property type="evidence" value="ECO:0007669"/>
    <property type="project" value="UniProtKB-UniRule"/>
</dbReference>
<dbReference type="InterPro" id="IPR005807">
    <property type="entry name" value="SecE_bac"/>
</dbReference>
<comment type="subcellular location">
    <subcellularLocation>
        <location evidence="9">Cell membrane</location>
        <topology evidence="9">Single-pass membrane protein</topology>
    </subcellularLocation>
    <subcellularLocation>
        <location evidence="1">Membrane</location>
    </subcellularLocation>
</comment>
<dbReference type="PANTHER" id="PTHR33910">
    <property type="entry name" value="PROTEIN TRANSLOCASE SUBUNIT SECE"/>
    <property type="match status" value="1"/>
</dbReference>
<keyword evidence="7 9" id="KW-0811">Translocation</keyword>
<comment type="subunit">
    <text evidence="9">Component of the Sec protein translocase complex. Heterotrimer consisting of SecY, SecE and SecG subunits. The heterotrimers can form oligomers, although 1 heterotrimer is thought to be able to translocate proteins. Interacts with the ribosome. Interacts with SecDF, and other proteins may be involved. Interacts with SecA.</text>
</comment>
<keyword evidence="8 9" id="KW-0472">Membrane</keyword>
<dbReference type="EMBL" id="CP047121">
    <property type="protein sequence ID" value="QHB52404.1"/>
    <property type="molecule type" value="Genomic_DNA"/>
</dbReference>
<evidence type="ECO:0000256" key="8">
    <source>
        <dbReference type="ARBA" id="ARBA00023136"/>
    </source>
</evidence>
<keyword evidence="3 9" id="KW-1003">Cell membrane</keyword>
<dbReference type="InterPro" id="IPR038379">
    <property type="entry name" value="SecE_sf"/>
</dbReference>
<proteinExistence type="inferred from homology"/>
<dbReference type="NCBIfam" id="TIGR00964">
    <property type="entry name" value="secE_bact"/>
    <property type="match status" value="1"/>
</dbReference>
<dbReference type="GO" id="GO:0043952">
    <property type="term" value="P:protein transport by the Sec complex"/>
    <property type="evidence" value="ECO:0007669"/>
    <property type="project" value="UniProtKB-UniRule"/>
</dbReference>
<dbReference type="GO" id="GO:0009306">
    <property type="term" value="P:protein secretion"/>
    <property type="evidence" value="ECO:0007669"/>
    <property type="project" value="UniProtKB-UniRule"/>
</dbReference>
<dbReference type="GeneID" id="69058593"/>
<keyword evidence="6 9" id="KW-1133">Transmembrane helix</keyword>
<comment type="similarity">
    <text evidence="9">Belongs to the SecE/SEC61-gamma family.</text>
</comment>
<evidence type="ECO:0000256" key="7">
    <source>
        <dbReference type="ARBA" id="ARBA00023010"/>
    </source>
</evidence>
<comment type="function">
    <text evidence="9">Essential subunit of the Sec protein translocation channel SecYEG. Clamps together the 2 halves of SecY. May contact the channel plug during translocation.</text>
</comment>
<dbReference type="PROSITE" id="PS01067">
    <property type="entry name" value="SECE_SEC61G"/>
    <property type="match status" value="1"/>
</dbReference>
<dbReference type="RefSeq" id="WP_003561065.1">
    <property type="nucleotide sequence ID" value="NZ_CABKOL010000102.1"/>
</dbReference>